<dbReference type="STRING" id="41688.A0A2N3NHL0"/>
<evidence type="ECO:0000256" key="3">
    <source>
        <dbReference type="ARBA" id="ARBA00005667"/>
    </source>
</evidence>
<keyword evidence="4" id="KW-0813">Transport</keyword>
<dbReference type="Pfam" id="PF08122">
    <property type="entry name" value="NDUF_B12"/>
    <property type="match status" value="1"/>
</dbReference>
<dbReference type="VEuPathDB" id="FungiDB:jhhlp_001220"/>
<evidence type="ECO:0000256" key="9">
    <source>
        <dbReference type="ARBA" id="ARBA00022989"/>
    </source>
</evidence>
<dbReference type="GO" id="GO:0022900">
    <property type="term" value="P:electron transport chain"/>
    <property type="evidence" value="ECO:0007669"/>
    <property type="project" value="InterPro"/>
</dbReference>
<keyword evidence="6" id="KW-0812">Transmembrane</keyword>
<keyword evidence="5" id="KW-0679">Respiratory chain</keyword>
<evidence type="ECO:0000256" key="5">
    <source>
        <dbReference type="ARBA" id="ARBA00022660"/>
    </source>
</evidence>
<evidence type="ECO:0000256" key="8">
    <source>
        <dbReference type="ARBA" id="ARBA00022982"/>
    </source>
</evidence>
<keyword evidence="8" id="KW-0249">Electron transport</keyword>
<dbReference type="InterPro" id="IPR012576">
    <property type="entry name" value="NDUFB3"/>
</dbReference>
<evidence type="ECO:0000313" key="12">
    <source>
        <dbReference type="EMBL" id="PKS11925.1"/>
    </source>
</evidence>
<evidence type="ECO:0008006" key="14">
    <source>
        <dbReference type="Google" id="ProtNLM"/>
    </source>
</evidence>
<proteinExistence type="inferred from homology"/>
<evidence type="ECO:0000256" key="6">
    <source>
        <dbReference type="ARBA" id="ARBA00022692"/>
    </source>
</evidence>
<keyword evidence="7" id="KW-0999">Mitochondrion inner membrane</keyword>
<accession>A0A2N3NHL0</accession>
<evidence type="ECO:0000256" key="10">
    <source>
        <dbReference type="ARBA" id="ARBA00023128"/>
    </source>
</evidence>
<comment type="function">
    <text evidence="1">Accessory subunit of the mitochondrial membrane respiratory chain NADH dehydrogenase (Complex I), that is believed not to be involved in catalysis. Complex I functions in the transfer of electrons from NADH to the respiratory chain. The immediate electron acceptor for the enzyme is believed to be ubiquinone.</text>
</comment>
<organism evidence="12 13">
    <name type="scientific">Lomentospora prolificans</name>
    <dbReference type="NCBI Taxonomy" id="41688"/>
    <lineage>
        <taxon>Eukaryota</taxon>
        <taxon>Fungi</taxon>
        <taxon>Dikarya</taxon>
        <taxon>Ascomycota</taxon>
        <taxon>Pezizomycotina</taxon>
        <taxon>Sordariomycetes</taxon>
        <taxon>Hypocreomycetidae</taxon>
        <taxon>Microascales</taxon>
        <taxon>Microascaceae</taxon>
        <taxon>Lomentospora</taxon>
    </lineage>
</organism>
<sequence>MLATRVLRAAKGAKPNITGFDINKLRAAAGTPKYDPWERAEAWRYQGPFTRWNRFKGTLPGLGTATVAFTIYCLYEHFFLEDDHHHGHGDGHGHGAAKH</sequence>
<dbReference type="OrthoDB" id="521512at2759"/>
<gene>
    <name evidence="12" type="ORF">jhhlp_001220</name>
</gene>
<comment type="caution">
    <text evidence="12">The sequence shown here is derived from an EMBL/GenBank/DDBJ whole genome shotgun (WGS) entry which is preliminary data.</text>
</comment>
<keyword evidence="11" id="KW-0472">Membrane</keyword>
<evidence type="ECO:0000256" key="1">
    <source>
        <dbReference type="ARBA" id="ARBA00003195"/>
    </source>
</evidence>
<protein>
    <recommendedName>
        <fullName evidence="14">NADH-ubiquinone oxidoreductase B12 subunit</fullName>
    </recommendedName>
</protein>
<keyword evidence="9" id="KW-1133">Transmembrane helix</keyword>
<evidence type="ECO:0000256" key="4">
    <source>
        <dbReference type="ARBA" id="ARBA00022448"/>
    </source>
</evidence>
<comment type="subcellular location">
    <subcellularLocation>
        <location evidence="2">Mitochondrion inner membrane</location>
        <topology evidence="2">Single-pass membrane protein</topology>
        <orientation evidence="2">Matrix side</orientation>
    </subcellularLocation>
</comment>
<dbReference type="InParanoid" id="A0A2N3NHL0"/>
<name>A0A2N3NHL0_9PEZI</name>
<evidence type="ECO:0000256" key="11">
    <source>
        <dbReference type="ARBA" id="ARBA00023136"/>
    </source>
</evidence>
<dbReference type="EMBL" id="NLAX01000004">
    <property type="protein sequence ID" value="PKS11925.1"/>
    <property type="molecule type" value="Genomic_DNA"/>
</dbReference>
<keyword evidence="10" id="KW-0496">Mitochondrion</keyword>
<keyword evidence="13" id="KW-1185">Reference proteome</keyword>
<evidence type="ECO:0000256" key="7">
    <source>
        <dbReference type="ARBA" id="ARBA00022792"/>
    </source>
</evidence>
<dbReference type="GO" id="GO:0005743">
    <property type="term" value="C:mitochondrial inner membrane"/>
    <property type="evidence" value="ECO:0007669"/>
    <property type="project" value="UniProtKB-SubCell"/>
</dbReference>
<dbReference type="AlphaFoldDB" id="A0A2N3NHL0"/>
<evidence type="ECO:0000313" key="13">
    <source>
        <dbReference type="Proteomes" id="UP000233524"/>
    </source>
</evidence>
<comment type="similarity">
    <text evidence="3">Belongs to the complex I NDUFB3 subunit family.</text>
</comment>
<evidence type="ECO:0000256" key="2">
    <source>
        <dbReference type="ARBA" id="ARBA00004298"/>
    </source>
</evidence>
<dbReference type="Proteomes" id="UP000233524">
    <property type="component" value="Unassembled WGS sequence"/>
</dbReference>
<reference evidence="12 13" key="1">
    <citation type="journal article" date="2017" name="G3 (Bethesda)">
        <title>First Draft Genome Sequence of the Pathogenic Fungus Lomentospora prolificans (Formerly Scedosporium prolificans).</title>
        <authorList>
            <person name="Luo R."/>
            <person name="Zimin A."/>
            <person name="Workman R."/>
            <person name="Fan Y."/>
            <person name="Pertea G."/>
            <person name="Grossman N."/>
            <person name="Wear M.P."/>
            <person name="Jia B."/>
            <person name="Miller H."/>
            <person name="Casadevall A."/>
            <person name="Timp W."/>
            <person name="Zhang S.X."/>
            <person name="Salzberg S.L."/>
        </authorList>
    </citation>
    <scope>NUCLEOTIDE SEQUENCE [LARGE SCALE GENOMIC DNA]</scope>
    <source>
        <strain evidence="12 13">JHH-5317</strain>
    </source>
</reference>